<organism evidence="1 2">
    <name type="scientific">Araneus ventricosus</name>
    <name type="common">Orbweaver spider</name>
    <name type="synonym">Epeira ventricosa</name>
    <dbReference type="NCBI Taxonomy" id="182803"/>
    <lineage>
        <taxon>Eukaryota</taxon>
        <taxon>Metazoa</taxon>
        <taxon>Ecdysozoa</taxon>
        <taxon>Arthropoda</taxon>
        <taxon>Chelicerata</taxon>
        <taxon>Arachnida</taxon>
        <taxon>Araneae</taxon>
        <taxon>Araneomorphae</taxon>
        <taxon>Entelegynae</taxon>
        <taxon>Araneoidea</taxon>
        <taxon>Araneidae</taxon>
        <taxon>Araneus</taxon>
    </lineage>
</organism>
<name>A0A4Y2P6F1_ARAVE</name>
<keyword evidence="2" id="KW-1185">Reference proteome</keyword>
<proteinExistence type="predicted"/>
<comment type="caution">
    <text evidence="1">The sequence shown here is derived from an EMBL/GenBank/DDBJ whole genome shotgun (WGS) entry which is preliminary data.</text>
</comment>
<accession>A0A4Y2P6F1</accession>
<gene>
    <name evidence="1" type="ORF">AVEN_268206_1</name>
</gene>
<evidence type="ECO:0000313" key="2">
    <source>
        <dbReference type="Proteomes" id="UP000499080"/>
    </source>
</evidence>
<evidence type="ECO:0000313" key="1">
    <source>
        <dbReference type="EMBL" id="GBN46589.1"/>
    </source>
</evidence>
<sequence length="139" mass="16044">MIVFIQINRVLVSSLREPRRNLSAATKHGDFTDKTPCKSNIIFLSPSPSHPMHLSFTQEREVRIGTRSPDTYGKSERGLRIPIRTGSPDPYRESRVFKEERIRTFILVLDEFRGTRRSLRPYLSAELFLLIGLESCCSF</sequence>
<reference evidence="1 2" key="1">
    <citation type="journal article" date="2019" name="Sci. Rep.">
        <title>Orb-weaving spider Araneus ventricosus genome elucidates the spidroin gene catalogue.</title>
        <authorList>
            <person name="Kono N."/>
            <person name="Nakamura H."/>
            <person name="Ohtoshi R."/>
            <person name="Moran D.A.P."/>
            <person name="Shinohara A."/>
            <person name="Yoshida Y."/>
            <person name="Fujiwara M."/>
            <person name="Mori M."/>
            <person name="Tomita M."/>
            <person name="Arakawa K."/>
        </authorList>
    </citation>
    <scope>NUCLEOTIDE SEQUENCE [LARGE SCALE GENOMIC DNA]</scope>
</reference>
<dbReference type="EMBL" id="BGPR01010513">
    <property type="protein sequence ID" value="GBN46589.1"/>
    <property type="molecule type" value="Genomic_DNA"/>
</dbReference>
<dbReference type="AlphaFoldDB" id="A0A4Y2P6F1"/>
<dbReference type="Proteomes" id="UP000499080">
    <property type="component" value="Unassembled WGS sequence"/>
</dbReference>
<protein>
    <submittedName>
        <fullName evidence="1">Uncharacterized protein</fullName>
    </submittedName>
</protein>